<sequence>MKSSLFVKREETIRRATSLLTKALLVNLAVAFIPPIYILKFSGSIGLHTYVAIAFLGVSLASLLTVWFTKRALEDYDLASASSASLLGVVLGTIGGLVVVGLLVQRARKLITSI</sequence>
<dbReference type="EMBL" id="DTFI01000190">
    <property type="protein sequence ID" value="HGI44099.1"/>
    <property type="molecule type" value="Genomic_DNA"/>
</dbReference>
<protein>
    <submittedName>
        <fullName evidence="2">Uncharacterized protein</fullName>
    </submittedName>
</protein>
<reference evidence="2" key="1">
    <citation type="journal article" date="2020" name="mSystems">
        <title>Genome- and Community-Level Interaction Insights into Carbon Utilization and Element Cycling Functions of Hydrothermarchaeota in Hydrothermal Sediment.</title>
        <authorList>
            <person name="Zhou Z."/>
            <person name="Liu Y."/>
            <person name="Xu W."/>
            <person name="Pan J."/>
            <person name="Luo Z.H."/>
            <person name="Li M."/>
        </authorList>
    </citation>
    <scope>NUCLEOTIDE SEQUENCE [LARGE SCALE GENOMIC DNA]</scope>
    <source>
        <strain evidence="2">SpSt-735</strain>
    </source>
</reference>
<gene>
    <name evidence="2" type="ORF">ENV17_06925</name>
</gene>
<feature type="transmembrane region" description="Helical" evidence="1">
    <location>
        <begin position="50"/>
        <end position="69"/>
    </location>
</feature>
<feature type="transmembrane region" description="Helical" evidence="1">
    <location>
        <begin position="20"/>
        <end position="38"/>
    </location>
</feature>
<dbReference type="AlphaFoldDB" id="A0A7C4BBC8"/>
<keyword evidence="1" id="KW-0472">Membrane</keyword>
<keyword evidence="1" id="KW-1133">Transmembrane helix</keyword>
<proteinExistence type="predicted"/>
<keyword evidence="1" id="KW-0812">Transmembrane</keyword>
<organism evidence="2">
    <name type="scientific">Thermofilum pendens</name>
    <dbReference type="NCBI Taxonomy" id="2269"/>
    <lineage>
        <taxon>Archaea</taxon>
        <taxon>Thermoproteota</taxon>
        <taxon>Thermoprotei</taxon>
        <taxon>Thermofilales</taxon>
        <taxon>Thermofilaceae</taxon>
        <taxon>Thermofilum</taxon>
    </lineage>
</organism>
<accession>A0A7C4BBC8</accession>
<evidence type="ECO:0000256" key="1">
    <source>
        <dbReference type="SAM" id="Phobius"/>
    </source>
</evidence>
<feature type="transmembrane region" description="Helical" evidence="1">
    <location>
        <begin position="81"/>
        <end position="104"/>
    </location>
</feature>
<comment type="caution">
    <text evidence="2">The sequence shown here is derived from an EMBL/GenBank/DDBJ whole genome shotgun (WGS) entry which is preliminary data.</text>
</comment>
<evidence type="ECO:0000313" key="2">
    <source>
        <dbReference type="EMBL" id="HGI44099.1"/>
    </source>
</evidence>
<name>A0A7C4BBC8_THEPE</name>